<protein>
    <submittedName>
        <fullName evidence="5">Uncharacterized protein</fullName>
    </submittedName>
</protein>
<keyword evidence="1" id="KW-0472">Membrane</keyword>
<feature type="signal peptide" evidence="2">
    <location>
        <begin position="1"/>
        <end position="30"/>
    </location>
</feature>
<evidence type="ECO:0000259" key="3">
    <source>
        <dbReference type="Pfam" id="PF19403"/>
    </source>
</evidence>
<keyword evidence="6" id="KW-1185">Reference proteome</keyword>
<dbReference type="KEGG" id="lyd:D7I47_13775"/>
<name>A0A387BBY6_9MICO</name>
<dbReference type="Pfam" id="PF19407">
    <property type="entry name" value="DUF5979"/>
    <property type="match status" value="1"/>
</dbReference>
<feature type="transmembrane region" description="Helical" evidence="1">
    <location>
        <begin position="379"/>
        <end position="397"/>
    </location>
</feature>
<dbReference type="InterPro" id="IPR046022">
    <property type="entry name" value="DUF5979"/>
</dbReference>
<feature type="chain" id="PRO_5017466907" evidence="2">
    <location>
        <begin position="31"/>
        <end position="403"/>
    </location>
</feature>
<keyword evidence="1" id="KW-0812">Transmembrane</keyword>
<feature type="domain" description="SpaA-like prealbumin fold" evidence="3">
    <location>
        <begin position="36"/>
        <end position="129"/>
    </location>
</feature>
<organism evidence="5 6">
    <name type="scientific">Protaetiibacter intestinalis</name>
    <dbReference type="NCBI Taxonomy" id="2419774"/>
    <lineage>
        <taxon>Bacteria</taxon>
        <taxon>Bacillati</taxon>
        <taxon>Actinomycetota</taxon>
        <taxon>Actinomycetes</taxon>
        <taxon>Micrococcales</taxon>
        <taxon>Microbacteriaceae</taxon>
        <taxon>Protaetiibacter</taxon>
    </lineage>
</organism>
<gene>
    <name evidence="5" type="ORF">D7I47_13775</name>
</gene>
<evidence type="ECO:0000313" key="5">
    <source>
        <dbReference type="EMBL" id="AYF99218.1"/>
    </source>
</evidence>
<keyword evidence="2" id="KW-0732">Signal</keyword>
<feature type="domain" description="DUF5979" evidence="4">
    <location>
        <begin position="140"/>
        <end position="224"/>
    </location>
</feature>
<evidence type="ECO:0000256" key="1">
    <source>
        <dbReference type="SAM" id="Phobius"/>
    </source>
</evidence>
<evidence type="ECO:0000256" key="2">
    <source>
        <dbReference type="SAM" id="SignalP"/>
    </source>
</evidence>
<keyword evidence="1" id="KW-1133">Transmembrane helix</keyword>
<reference evidence="6" key="1">
    <citation type="submission" date="2018-09" db="EMBL/GenBank/DDBJ databases">
        <title>Genome sequencing of strain 2DFWR-13.</title>
        <authorList>
            <person name="Heo J."/>
            <person name="Kim S.-J."/>
            <person name="Kwon S.-W."/>
        </authorList>
    </citation>
    <scope>NUCLEOTIDE SEQUENCE [LARGE SCALE GENOMIC DNA]</scope>
    <source>
        <strain evidence="6">2DFWR-13</strain>
    </source>
</reference>
<dbReference type="RefSeq" id="WP_120763587.1">
    <property type="nucleotide sequence ID" value="NZ_CP032630.1"/>
</dbReference>
<sequence>MFRALLRTSLLALVASALVIAPAQTPRASAAEGELSLTLWVVVQGGAVPPSSFTVTAVGPTTVGGPATTPDATLQTVPEGDYTLSLLGTGPAQYGFVQLGNWACNDGPTSLPVVADVVSLVEETSVTCTATVRQSSGAITISASVDDPGSVYIGGSTKTFSGRYDCGGGYTGTFSTLTTAAPVTVTGIASGRTCAVVANRPSGSLLTTLGDVEWGDPVVPIPVVVTDQGTSALPIVYRPLAVDTVEVSGVVDGPGGYTGGTGRAFPIAFTCADVSGTTMSGTASLDLTGPLALRLPEGSTCTLSATASYLAGDFDASSYVWTAAAQVSPATFAVPETGGVEVAFRYAELPADDPDPETDAGPAAAPALADSGAAETITAGWLGALALVAGLLLLVATRHGSRA</sequence>
<dbReference type="Proteomes" id="UP000278886">
    <property type="component" value="Chromosome"/>
</dbReference>
<accession>A0A387BBY6</accession>
<dbReference type="AlphaFoldDB" id="A0A387BBY6"/>
<evidence type="ECO:0000259" key="4">
    <source>
        <dbReference type="Pfam" id="PF19407"/>
    </source>
</evidence>
<proteinExistence type="predicted"/>
<dbReference type="OrthoDB" id="134475at2"/>
<dbReference type="EMBL" id="CP032630">
    <property type="protein sequence ID" value="AYF99218.1"/>
    <property type="molecule type" value="Genomic_DNA"/>
</dbReference>
<dbReference type="InterPro" id="IPR045826">
    <property type="entry name" value="SpaA_PFL_dom_2"/>
</dbReference>
<dbReference type="Pfam" id="PF19403">
    <property type="entry name" value="SpaA_2"/>
    <property type="match status" value="1"/>
</dbReference>
<evidence type="ECO:0000313" key="6">
    <source>
        <dbReference type="Proteomes" id="UP000278886"/>
    </source>
</evidence>